<accession>A0A146KFI8</accession>
<evidence type="ECO:0000313" key="1">
    <source>
        <dbReference type="EMBL" id="JAP94395.1"/>
    </source>
</evidence>
<dbReference type="AlphaFoldDB" id="A0A146KFI8"/>
<protein>
    <submittedName>
        <fullName evidence="1">Uncharacterized protein</fullName>
    </submittedName>
</protein>
<sequence length="144" mass="17336">MTDEFIYKWLHTNGAKKGMWAELGEQLGVTANRAHNYYHNTWSKKFFVDAEKYKKFVYEIMDGLYDPDKPIPQLIQQTKEKFCEMFKEVSFHSGYLLQLIYRISYQITNKKRHTEEKHVDEMPQPQIAQPIQIEDFKKYLKFGK</sequence>
<proteinExistence type="predicted"/>
<name>A0A146KFI8_9EUKA</name>
<gene>
    <name evidence="1" type="ORF">TPC1_12966</name>
</gene>
<organism evidence="1">
    <name type="scientific">Trepomonas sp. PC1</name>
    <dbReference type="NCBI Taxonomy" id="1076344"/>
    <lineage>
        <taxon>Eukaryota</taxon>
        <taxon>Metamonada</taxon>
        <taxon>Diplomonadida</taxon>
        <taxon>Hexamitidae</taxon>
        <taxon>Hexamitinae</taxon>
        <taxon>Trepomonas</taxon>
    </lineage>
</organism>
<dbReference type="EMBL" id="GDID01002211">
    <property type="protein sequence ID" value="JAP94395.1"/>
    <property type="molecule type" value="Transcribed_RNA"/>
</dbReference>
<reference evidence="1" key="1">
    <citation type="submission" date="2015-07" db="EMBL/GenBank/DDBJ databases">
        <title>Adaptation to a free-living lifestyle via gene acquisitions in the diplomonad Trepomonas sp. PC1.</title>
        <authorList>
            <person name="Xu F."/>
            <person name="Jerlstrom-Hultqvist J."/>
            <person name="Kolisko M."/>
            <person name="Simpson A.G.B."/>
            <person name="Roger A.J."/>
            <person name="Svard S.G."/>
            <person name="Andersson J.O."/>
        </authorList>
    </citation>
    <scope>NUCLEOTIDE SEQUENCE</scope>
    <source>
        <strain evidence="1">PC1</strain>
    </source>
</reference>